<gene>
    <name evidence="5" type="ORF">ILUMI_06456</name>
</gene>
<evidence type="ECO:0000313" key="5">
    <source>
        <dbReference type="EMBL" id="KAF2899730.1"/>
    </source>
</evidence>
<organism evidence="5 6">
    <name type="scientific">Ignelater luminosus</name>
    <name type="common">Cucubano</name>
    <name type="synonym">Pyrophorus luminosus</name>
    <dbReference type="NCBI Taxonomy" id="2038154"/>
    <lineage>
        <taxon>Eukaryota</taxon>
        <taxon>Metazoa</taxon>
        <taxon>Ecdysozoa</taxon>
        <taxon>Arthropoda</taxon>
        <taxon>Hexapoda</taxon>
        <taxon>Insecta</taxon>
        <taxon>Pterygota</taxon>
        <taxon>Neoptera</taxon>
        <taxon>Endopterygota</taxon>
        <taxon>Coleoptera</taxon>
        <taxon>Polyphaga</taxon>
        <taxon>Elateriformia</taxon>
        <taxon>Elateroidea</taxon>
        <taxon>Elateridae</taxon>
        <taxon>Agrypninae</taxon>
        <taxon>Pyrophorini</taxon>
        <taxon>Ignelater</taxon>
    </lineage>
</organism>
<dbReference type="AlphaFoldDB" id="A0A8K0GCK2"/>
<evidence type="ECO:0000259" key="4">
    <source>
        <dbReference type="PROSITE" id="PS50263"/>
    </source>
</evidence>
<keyword evidence="2" id="KW-0378">Hydrolase</keyword>
<comment type="caution">
    <text evidence="5">The sequence shown here is derived from an EMBL/GenBank/DDBJ whole genome shotgun (WGS) entry which is preliminary data.</text>
</comment>
<sequence>MIVGITIFFYFMLVSMPGSKTQRVYRAAVVEYAPKREAYYLPHQIVMENTNQYIQLIDKISPKKVDIIIFPEYGSTTLEVMKKVPAHLESYSIKIPEITHDNWPNPCCNTSEKYHKALINLSCAARTANVHVVVHFLEREGTNESTCIFYSTNIVFNNNGSIIHKYRKINLHTEEHLQRGTSQTSYFKTNFGVTFGLLAGADVLYKYPSNNFLNQNVTDIIYTTAWHSETPFLYGLSTQQGYAKANKVNLLSACLSDPSNNSTGSGIYFSNGSLSDYTVSGIKSTRFIIRDIETEQKKLGNKSDTVINGFYKTHDVSSTTAPQSPDDLSLTDHIQLATEDLTNYTFKNIDINRVFVEGCSETHKSCCYSITTDHQQQAESKYSYKLVSFTGVRSFHRRTIGISICAVVACESYTSCGIRSSSSPTRVFNNISVSMLFENASNGDFRPITLNYNLLPSTNYRFERGSLGNDVACNITSTTPHNSLLTYGIFGRIYHKDNKIEGASQKMTLVDEANRTSNNRLNNHCVSIIAIAINLLLYNHQCAL</sequence>
<dbReference type="PROSITE" id="PS50263">
    <property type="entry name" value="CN_HYDROLASE"/>
    <property type="match status" value="1"/>
</dbReference>
<feature type="chain" id="PRO_5035455808" description="CN hydrolase domain-containing protein" evidence="3">
    <location>
        <begin position="22"/>
        <end position="544"/>
    </location>
</feature>
<dbReference type="PANTHER" id="PTHR10609">
    <property type="entry name" value="BIOTINIDASE-RELATED"/>
    <property type="match status" value="1"/>
</dbReference>
<proteinExistence type="inferred from homology"/>
<accession>A0A8K0GCK2</accession>
<dbReference type="OrthoDB" id="10250282at2759"/>
<evidence type="ECO:0000256" key="2">
    <source>
        <dbReference type="ARBA" id="ARBA00022801"/>
    </source>
</evidence>
<evidence type="ECO:0000313" key="6">
    <source>
        <dbReference type="Proteomes" id="UP000801492"/>
    </source>
</evidence>
<reference evidence="5" key="1">
    <citation type="submission" date="2019-08" db="EMBL/GenBank/DDBJ databases">
        <title>The genome of the North American firefly Photinus pyralis.</title>
        <authorList>
            <consortium name="Photinus pyralis genome working group"/>
            <person name="Fallon T.R."/>
            <person name="Sander Lower S.E."/>
            <person name="Weng J.-K."/>
        </authorList>
    </citation>
    <scope>NUCLEOTIDE SEQUENCE</scope>
    <source>
        <strain evidence="5">TRF0915ILg1</strain>
        <tissue evidence="5">Whole body</tissue>
    </source>
</reference>
<dbReference type="InterPro" id="IPR043957">
    <property type="entry name" value="Vanin_C"/>
</dbReference>
<keyword evidence="6" id="KW-1185">Reference proteome</keyword>
<evidence type="ECO:0000256" key="3">
    <source>
        <dbReference type="SAM" id="SignalP"/>
    </source>
</evidence>
<dbReference type="Gene3D" id="3.60.110.10">
    <property type="entry name" value="Carbon-nitrogen hydrolase"/>
    <property type="match status" value="1"/>
</dbReference>
<evidence type="ECO:0000256" key="1">
    <source>
        <dbReference type="ARBA" id="ARBA00008225"/>
    </source>
</evidence>
<protein>
    <recommendedName>
        <fullName evidence="4">CN hydrolase domain-containing protein</fullName>
    </recommendedName>
</protein>
<dbReference type="Proteomes" id="UP000801492">
    <property type="component" value="Unassembled WGS sequence"/>
</dbReference>
<dbReference type="Pfam" id="PF19018">
    <property type="entry name" value="Vanin_C"/>
    <property type="match status" value="1"/>
</dbReference>
<comment type="similarity">
    <text evidence="1">Belongs to the carbon-nitrogen hydrolase superfamily. BTD/VNN family.</text>
</comment>
<dbReference type="InterPro" id="IPR036526">
    <property type="entry name" value="C-N_Hydrolase_sf"/>
</dbReference>
<dbReference type="GO" id="GO:0016787">
    <property type="term" value="F:hydrolase activity"/>
    <property type="evidence" value="ECO:0007669"/>
    <property type="project" value="UniProtKB-KW"/>
</dbReference>
<feature type="signal peptide" evidence="3">
    <location>
        <begin position="1"/>
        <end position="21"/>
    </location>
</feature>
<dbReference type="InterPro" id="IPR040154">
    <property type="entry name" value="Biotinidase/VNN"/>
</dbReference>
<dbReference type="PANTHER" id="PTHR10609:SF14">
    <property type="entry name" value="BIOTINIDASE"/>
    <property type="match status" value="1"/>
</dbReference>
<dbReference type="Pfam" id="PF00795">
    <property type="entry name" value="CN_hydrolase"/>
    <property type="match status" value="1"/>
</dbReference>
<name>A0A8K0GCK2_IGNLU</name>
<dbReference type="EMBL" id="VTPC01002663">
    <property type="protein sequence ID" value="KAF2899730.1"/>
    <property type="molecule type" value="Genomic_DNA"/>
</dbReference>
<dbReference type="InterPro" id="IPR003010">
    <property type="entry name" value="C-N_Hydrolase"/>
</dbReference>
<feature type="domain" description="CN hydrolase" evidence="4">
    <location>
        <begin position="25"/>
        <end position="294"/>
    </location>
</feature>
<keyword evidence="3" id="KW-0732">Signal</keyword>
<dbReference type="SUPFAM" id="SSF56317">
    <property type="entry name" value="Carbon-nitrogen hydrolase"/>
    <property type="match status" value="1"/>
</dbReference>